<dbReference type="InterPro" id="IPR051922">
    <property type="entry name" value="Bact_Sporulation_Assoc"/>
</dbReference>
<organism evidence="2 3">
    <name type="scientific">Acaryochloris marina (strain MBIC 11017)</name>
    <dbReference type="NCBI Taxonomy" id="329726"/>
    <lineage>
        <taxon>Bacteria</taxon>
        <taxon>Bacillati</taxon>
        <taxon>Cyanobacteriota</taxon>
        <taxon>Cyanophyceae</taxon>
        <taxon>Acaryochloridales</taxon>
        <taxon>Acaryochloridaceae</taxon>
        <taxon>Acaryochloris</taxon>
    </lineage>
</organism>
<reference evidence="2 3" key="1">
    <citation type="journal article" date="2008" name="Proc. Natl. Acad. Sci. U.S.A.">
        <title>Niche adaptation and genome expansion in the chlorophyll d-producing cyanobacterium Acaryochloris marina.</title>
        <authorList>
            <person name="Swingley W.D."/>
            <person name="Chen M."/>
            <person name="Cheung P.C."/>
            <person name="Conrad A.L."/>
            <person name="Dejesa L.C."/>
            <person name="Hao J."/>
            <person name="Honchak B.M."/>
            <person name="Karbach L.E."/>
            <person name="Kurdoglu A."/>
            <person name="Lahiri S."/>
            <person name="Mastrian S.D."/>
            <person name="Miyashita H."/>
            <person name="Page L."/>
            <person name="Ramakrishna P."/>
            <person name="Satoh S."/>
            <person name="Sattley W.M."/>
            <person name="Shimada Y."/>
            <person name="Taylor H.L."/>
            <person name="Tomo T."/>
            <person name="Tsuchiya T."/>
            <person name="Wang Z.T."/>
            <person name="Raymond J."/>
            <person name="Mimuro M."/>
            <person name="Blankenship R.E."/>
            <person name="Touchman J.W."/>
        </authorList>
    </citation>
    <scope>NUCLEOTIDE SEQUENCE [LARGE SCALE GENOMIC DNA]</scope>
    <source>
        <strain evidence="3">MBIC 11017</strain>
    </source>
</reference>
<dbReference type="PANTHER" id="PTHR30032:SF4">
    <property type="entry name" value="AMIDASE ENHANCER"/>
    <property type="match status" value="1"/>
</dbReference>
<dbReference type="HOGENOM" id="CLU_021203_3_3_3"/>
<dbReference type="Proteomes" id="UP000000268">
    <property type="component" value="Chromosome"/>
</dbReference>
<dbReference type="eggNOG" id="COG2385">
    <property type="taxonomic scope" value="Bacteria"/>
</dbReference>
<protein>
    <submittedName>
        <fullName evidence="2">SpoIID/LytB domain protein</fullName>
    </submittedName>
</protein>
<feature type="domain" description="Sporulation stage II protein D amidase enhancer LytB N-terminal" evidence="1">
    <location>
        <begin position="120"/>
        <end position="210"/>
    </location>
</feature>
<dbReference type="RefSeq" id="WP_012165907.1">
    <property type="nucleotide sequence ID" value="NC_009925.1"/>
</dbReference>
<dbReference type="InterPro" id="IPR013693">
    <property type="entry name" value="SpoIID/LytB_N"/>
</dbReference>
<evidence type="ECO:0000313" key="3">
    <source>
        <dbReference type="Proteomes" id="UP000000268"/>
    </source>
</evidence>
<name>B0BZE8_ACAM1</name>
<gene>
    <name evidence="2" type="ordered locus">AM1_5748</name>
</gene>
<sequence length="387" mass="42056">MLSAFQFKLHRYLPFCTGCLSLLLSLVASPAIALELRIALLQGQGDVVIGSSTSANIVNGQGTTVGALPPLEGFFAKSTPGAVTFFGKKGWQLSIEPSEGGFVYIQDRWYRGQVRLVTTSQGISVINEVDLEDYLAGVIGKEMPRTWPQEALKAQSVAARSFALYRKGKQKNPLYDLVNTTKDQVYGGIDGEAESTRAAVRATAGQVLTYQGNIVEALFHANSGGHTENSEQVFSGVIPYLRGVPDFDQEAPNFQWSVNFSQAQLQQKLSGLGNILAMTPQGTTAHGRVKRIKIVGEQGTKIMKGREFRRALKLKSTLFQVVPQSDLVASQAQAVPSKPSGFTINGRGHGHGLGMSQWGALALAQRGNTYQQILQHYYKNTVLQTSY</sequence>
<dbReference type="STRING" id="329726.AM1_5748"/>
<dbReference type="NCBIfam" id="TIGR02669">
    <property type="entry name" value="SpoIID_LytB"/>
    <property type="match status" value="1"/>
</dbReference>
<dbReference type="AlphaFoldDB" id="B0BZE8"/>
<dbReference type="KEGG" id="amr:AM1_5748"/>
<keyword evidence="3" id="KW-1185">Reference proteome</keyword>
<dbReference type="InterPro" id="IPR013486">
    <property type="entry name" value="SpoIID/LytB"/>
</dbReference>
<dbReference type="EMBL" id="CP000828">
    <property type="protein sequence ID" value="ABW30693.1"/>
    <property type="molecule type" value="Genomic_DNA"/>
</dbReference>
<dbReference type="GO" id="GO:0030435">
    <property type="term" value="P:sporulation resulting in formation of a cellular spore"/>
    <property type="evidence" value="ECO:0007669"/>
    <property type="project" value="InterPro"/>
</dbReference>
<proteinExistence type="predicted"/>
<dbReference type="PANTHER" id="PTHR30032">
    <property type="entry name" value="N-ACETYLMURAMOYL-L-ALANINE AMIDASE-RELATED"/>
    <property type="match status" value="1"/>
</dbReference>
<dbReference type="Pfam" id="PF08486">
    <property type="entry name" value="SpoIID"/>
    <property type="match status" value="1"/>
</dbReference>
<evidence type="ECO:0000313" key="2">
    <source>
        <dbReference type="EMBL" id="ABW30693.1"/>
    </source>
</evidence>
<accession>B0BZE8</accession>
<dbReference type="GO" id="GO:0030288">
    <property type="term" value="C:outer membrane-bounded periplasmic space"/>
    <property type="evidence" value="ECO:0007669"/>
    <property type="project" value="TreeGrafter"/>
</dbReference>
<dbReference type="OrthoDB" id="9794671at2"/>
<evidence type="ECO:0000259" key="1">
    <source>
        <dbReference type="Pfam" id="PF08486"/>
    </source>
</evidence>